<name>A0ABY7DF75_MYAAR</name>
<evidence type="ECO:0000313" key="3">
    <source>
        <dbReference type="Proteomes" id="UP001164746"/>
    </source>
</evidence>
<dbReference type="EMBL" id="CP111013">
    <property type="protein sequence ID" value="WAQ96307.1"/>
    <property type="molecule type" value="Genomic_DNA"/>
</dbReference>
<dbReference type="Proteomes" id="UP001164746">
    <property type="component" value="Chromosome 2"/>
</dbReference>
<protein>
    <submittedName>
        <fullName evidence="2">Uncharacterized protein</fullName>
    </submittedName>
</protein>
<organism evidence="2 3">
    <name type="scientific">Mya arenaria</name>
    <name type="common">Soft-shell clam</name>
    <dbReference type="NCBI Taxonomy" id="6604"/>
    <lineage>
        <taxon>Eukaryota</taxon>
        <taxon>Metazoa</taxon>
        <taxon>Spiralia</taxon>
        <taxon>Lophotrochozoa</taxon>
        <taxon>Mollusca</taxon>
        <taxon>Bivalvia</taxon>
        <taxon>Autobranchia</taxon>
        <taxon>Heteroconchia</taxon>
        <taxon>Euheterodonta</taxon>
        <taxon>Imparidentia</taxon>
        <taxon>Neoheterodontei</taxon>
        <taxon>Myida</taxon>
        <taxon>Myoidea</taxon>
        <taxon>Myidae</taxon>
        <taxon>Mya</taxon>
    </lineage>
</organism>
<accession>A0ABY7DF75</accession>
<feature type="compositionally biased region" description="Polar residues" evidence="1">
    <location>
        <begin position="259"/>
        <end position="278"/>
    </location>
</feature>
<keyword evidence="3" id="KW-1185">Reference proteome</keyword>
<sequence length="307" mass="33733">MVTVLWNLTAFYQPMTELMHVMGHGAAHDIQEWQEREKWPGSPVDTVHASQLALKKALTDLDLARGEEELEKCQKELQEAKTKTDKAILVLQVLTKVNTELQYARAELEEALDKQEGDINEARKRGQPYTKPKKSHRSPERSLFQSRLGTASDSDSDEGFSRGQAQKMGRGRMNSSSESGSDYPAFPQQQRMGMADTPSSDGGGYMMAQQQYGAPGRGVAAESPISAVSDRSDMQEEGPASIQHMAPPPATATGGESPASMTESQSGTEFSGQEQGYYQNREEIPKEDTGISQAGEGLTSKQRKRQM</sequence>
<evidence type="ECO:0000313" key="2">
    <source>
        <dbReference type="EMBL" id="WAQ96307.1"/>
    </source>
</evidence>
<feature type="compositionally biased region" description="Polar residues" evidence="1">
    <location>
        <begin position="143"/>
        <end position="153"/>
    </location>
</feature>
<feature type="region of interest" description="Disordered" evidence="1">
    <location>
        <begin position="117"/>
        <end position="307"/>
    </location>
</feature>
<proteinExistence type="predicted"/>
<evidence type="ECO:0000256" key="1">
    <source>
        <dbReference type="SAM" id="MobiDB-lite"/>
    </source>
</evidence>
<feature type="compositionally biased region" description="Basic and acidic residues" evidence="1">
    <location>
        <begin position="280"/>
        <end position="289"/>
    </location>
</feature>
<reference evidence="2" key="1">
    <citation type="submission" date="2022-11" db="EMBL/GenBank/DDBJ databases">
        <title>Centuries of genome instability and evolution in soft-shell clam transmissible cancer (bioRxiv).</title>
        <authorList>
            <person name="Hart S.F.M."/>
            <person name="Yonemitsu M.A."/>
            <person name="Giersch R.M."/>
            <person name="Beal B.F."/>
            <person name="Arriagada G."/>
            <person name="Davis B.W."/>
            <person name="Ostrander E.A."/>
            <person name="Goff S.P."/>
            <person name="Metzger M.J."/>
        </authorList>
    </citation>
    <scope>NUCLEOTIDE SEQUENCE</scope>
    <source>
        <strain evidence="2">MELC-2E11</strain>
        <tissue evidence="2">Siphon/mantle</tissue>
    </source>
</reference>
<gene>
    <name evidence="2" type="ORF">MAR_028997</name>
</gene>